<evidence type="ECO:0000259" key="1">
    <source>
        <dbReference type="Pfam" id="PF12706"/>
    </source>
</evidence>
<sequence length="359" mass="39561">MAVLLLVAAGGTLIGYWISAPISHGDQSRSERVAPFRDGRFVNFEPQASADVTVASVIEAFADHERTNPIGNIPVIPIDAERLQSAPGAGLRMAWLGHAGVLVEIDGVRILTDPVLSNRASPVSFAGPMRFHKPPIGLSELGGIDAVVISHNHYDHLDAATVRHLAKQGTQFFVPLANKAQLLIWGVPETQVTELDWWEEGSIAGLRIVATPTRHYSNRGTFDYKKTLWSSWSVIGPNNRFFYSGDTGYSKVFSEIGARFGPFDATIIKVGAYGPGDAWHDIHMTPEEAGQVHVDVKGAKMLPVHWATFNLAYHPWDEPIIRALAIAEQKQIDLVTPQVGEIVDMKEDKEFSNWWEDVE</sequence>
<reference evidence="2 3" key="1">
    <citation type="submission" date="2023-04" db="EMBL/GenBank/DDBJ databases">
        <title>Complete genome sequence of Alisedimentitalea scapharcae.</title>
        <authorList>
            <person name="Rong J.-C."/>
            <person name="Yi M.-L."/>
            <person name="Zhao Q."/>
        </authorList>
    </citation>
    <scope>NUCLEOTIDE SEQUENCE [LARGE SCALE GENOMIC DNA]</scope>
    <source>
        <strain evidence="2 3">KCTC 42119</strain>
    </source>
</reference>
<dbReference type="PANTHER" id="PTHR15032">
    <property type="entry name" value="N-ACYL-PHOSPHATIDYLETHANOLAMINE-HYDROLYZING PHOSPHOLIPASE D"/>
    <property type="match status" value="1"/>
</dbReference>
<accession>A0ABZ2XUE6</accession>
<dbReference type="InterPro" id="IPR036866">
    <property type="entry name" value="RibonucZ/Hydroxyglut_hydro"/>
</dbReference>
<dbReference type="EMBL" id="CP123584">
    <property type="protein sequence ID" value="WZK88937.1"/>
    <property type="molecule type" value="Genomic_DNA"/>
</dbReference>
<proteinExistence type="predicted"/>
<protein>
    <submittedName>
        <fullName evidence="2">MBL fold metallo-hydrolase</fullName>
    </submittedName>
</protein>
<dbReference type="Proteomes" id="UP001623232">
    <property type="component" value="Chromosome"/>
</dbReference>
<organism evidence="2 3">
    <name type="scientific">Aliisedimentitalea scapharcae</name>
    <dbReference type="NCBI Taxonomy" id="1524259"/>
    <lineage>
        <taxon>Bacteria</taxon>
        <taxon>Pseudomonadati</taxon>
        <taxon>Pseudomonadota</taxon>
        <taxon>Alphaproteobacteria</taxon>
        <taxon>Rhodobacterales</taxon>
        <taxon>Roseobacteraceae</taxon>
        <taxon>Aliisedimentitalea</taxon>
    </lineage>
</organism>
<dbReference type="PANTHER" id="PTHR15032:SF4">
    <property type="entry name" value="N-ACYL-PHOSPHATIDYLETHANOLAMINE-HYDROLYZING PHOSPHOLIPASE D"/>
    <property type="match status" value="1"/>
</dbReference>
<evidence type="ECO:0000313" key="2">
    <source>
        <dbReference type="EMBL" id="WZK88937.1"/>
    </source>
</evidence>
<gene>
    <name evidence="2" type="ORF">QEZ52_20475</name>
</gene>
<name>A0ABZ2XUE6_9RHOB</name>
<keyword evidence="3" id="KW-1185">Reference proteome</keyword>
<dbReference type="Pfam" id="PF12706">
    <property type="entry name" value="Lactamase_B_2"/>
    <property type="match status" value="1"/>
</dbReference>
<dbReference type="SUPFAM" id="SSF56281">
    <property type="entry name" value="Metallo-hydrolase/oxidoreductase"/>
    <property type="match status" value="1"/>
</dbReference>
<evidence type="ECO:0000313" key="3">
    <source>
        <dbReference type="Proteomes" id="UP001623232"/>
    </source>
</evidence>
<dbReference type="RefSeq" id="WP_406646712.1">
    <property type="nucleotide sequence ID" value="NZ_CP123584.1"/>
</dbReference>
<feature type="domain" description="Metallo-beta-lactamase" evidence="1">
    <location>
        <begin position="109"/>
        <end position="306"/>
    </location>
</feature>
<dbReference type="Gene3D" id="3.60.15.10">
    <property type="entry name" value="Ribonuclease Z/Hydroxyacylglutathione hydrolase-like"/>
    <property type="match status" value="1"/>
</dbReference>
<dbReference type="InterPro" id="IPR001279">
    <property type="entry name" value="Metallo-B-lactamas"/>
</dbReference>